<dbReference type="GO" id="GO:0003713">
    <property type="term" value="F:transcription coactivator activity"/>
    <property type="evidence" value="ECO:0007669"/>
    <property type="project" value="TreeGrafter"/>
</dbReference>
<evidence type="ECO:0000256" key="4">
    <source>
        <dbReference type="ARBA" id="ARBA00022853"/>
    </source>
</evidence>
<evidence type="ECO:0000256" key="3">
    <source>
        <dbReference type="ARBA" id="ARBA00022679"/>
    </source>
</evidence>
<dbReference type="GO" id="GO:0004402">
    <property type="term" value="F:histone acetyltransferase activity"/>
    <property type="evidence" value="ECO:0007669"/>
    <property type="project" value="InterPro"/>
</dbReference>
<keyword evidence="4" id="KW-0156">Chromatin regulator</keyword>
<gene>
    <name evidence="10" type="ORF">FNK824_LOCUS22353</name>
</gene>
<dbReference type="PANTHER" id="PTHR13808">
    <property type="entry name" value="CBP/P300-RELATED"/>
    <property type="match status" value="1"/>
</dbReference>
<protein>
    <recommendedName>
        <fullName evidence="2">histone acetyltransferase</fullName>
        <ecNumber evidence="2">2.3.1.48</ecNumber>
    </recommendedName>
</protein>
<keyword evidence="3" id="KW-0808">Transferase</keyword>
<keyword evidence="7" id="KW-0539">Nucleus</keyword>
<comment type="subcellular location">
    <subcellularLocation>
        <location evidence="1">Nucleus</location>
    </subcellularLocation>
</comment>
<dbReference type="Proteomes" id="UP000663874">
    <property type="component" value="Unassembled WGS sequence"/>
</dbReference>
<keyword evidence="5" id="KW-0805">Transcription regulation</keyword>
<evidence type="ECO:0000256" key="7">
    <source>
        <dbReference type="ARBA" id="ARBA00023242"/>
    </source>
</evidence>
<evidence type="ECO:0000256" key="6">
    <source>
        <dbReference type="ARBA" id="ARBA00023163"/>
    </source>
</evidence>
<evidence type="ECO:0000256" key="2">
    <source>
        <dbReference type="ARBA" id="ARBA00013184"/>
    </source>
</evidence>
<dbReference type="EMBL" id="CAJOBE010004510">
    <property type="protein sequence ID" value="CAF3935062.1"/>
    <property type="molecule type" value="Genomic_DNA"/>
</dbReference>
<dbReference type="InterPro" id="IPR013178">
    <property type="entry name" value="Histone_AcTrfase_Rtt109/CBP"/>
</dbReference>
<dbReference type="InterPro" id="IPR031162">
    <property type="entry name" value="CBP_P300_HAT"/>
</dbReference>
<keyword evidence="6" id="KW-0804">Transcription</keyword>
<evidence type="ECO:0000256" key="1">
    <source>
        <dbReference type="ARBA" id="ARBA00004123"/>
    </source>
</evidence>
<evidence type="ECO:0000256" key="8">
    <source>
        <dbReference type="ARBA" id="ARBA00048017"/>
    </source>
</evidence>
<dbReference type="GO" id="GO:0005667">
    <property type="term" value="C:transcription regulator complex"/>
    <property type="evidence" value="ECO:0007669"/>
    <property type="project" value="TreeGrafter"/>
</dbReference>
<dbReference type="GO" id="GO:0000123">
    <property type="term" value="C:histone acetyltransferase complex"/>
    <property type="evidence" value="ECO:0007669"/>
    <property type="project" value="TreeGrafter"/>
</dbReference>
<dbReference type="GO" id="GO:0045944">
    <property type="term" value="P:positive regulation of transcription by RNA polymerase II"/>
    <property type="evidence" value="ECO:0007669"/>
    <property type="project" value="TreeGrafter"/>
</dbReference>
<evidence type="ECO:0000313" key="11">
    <source>
        <dbReference type="Proteomes" id="UP000663874"/>
    </source>
</evidence>
<evidence type="ECO:0000256" key="5">
    <source>
        <dbReference type="ARBA" id="ARBA00023015"/>
    </source>
</evidence>
<feature type="domain" description="CBP/p300-type HAT" evidence="9">
    <location>
        <begin position="1"/>
        <end position="151"/>
    </location>
</feature>
<name>A0A819JM97_9BILA</name>
<evidence type="ECO:0000259" key="9">
    <source>
        <dbReference type="PROSITE" id="PS51727"/>
    </source>
</evidence>
<dbReference type="GO" id="GO:0005634">
    <property type="term" value="C:nucleus"/>
    <property type="evidence" value="ECO:0007669"/>
    <property type="project" value="UniProtKB-SubCell"/>
</dbReference>
<comment type="caution">
    <text evidence="10">The sequence shown here is derived from an EMBL/GenBank/DDBJ whole genome shotgun (WGS) entry which is preliminary data.</text>
</comment>
<dbReference type="PANTHER" id="PTHR13808:SF1">
    <property type="entry name" value="HISTONE ACETYLTRANSFERASE"/>
    <property type="match status" value="1"/>
</dbReference>
<dbReference type="EC" id="2.3.1.48" evidence="2"/>
<proteinExistence type="predicted"/>
<sequence length="151" mass="17707">MWHVTIEKQIEGAIIYALHLDQIWSEGFICNTCICQNNIECKENRYITQINKIKVVAIIFFCMYVQEYDEYCPASNTRRVYISYLDNVKQHGYTYGHIWARPASEDVDYIFHCHLPEQHLPKSKIGNIIFVADSISVFVTDRVICSLHRAK</sequence>
<dbReference type="AlphaFoldDB" id="A0A819JM97"/>
<organism evidence="10 11">
    <name type="scientific">Rotaria sordida</name>
    <dbReference type="NCBI Taxonomy" id="392033"/>
    <lineage>
        <taxon>Eukaryota</taxon>
        <taxon>Metazoa</taxon>
        <taxon>Spiralia</taxon>
        <taxon>Gnathifera</taxon>
        <taxon>Rotifera</taxon>
        <taxon>Eurotatoria</taxon>
        <taxon>Bdelloidea</taxon>
        <taxon>Philodinida</taxon>
        <taxon>Philodinidae</taxon>
        <taxon>Rotaria</taxon>
    </lineage>
</organism>
<dbReference type="Pfam" id="PF08214">
    <property type="entry name" value="HAT_KAT11"/>
    <property type="match status" value="1"/>
</dbReference>
<dbReference type="PROSITE" id="PS51727">
    <property type="entry name" value="CBP_P300_HAT"/>
    <property type="match status" value="1"/>
</dbReference>
<accession>A0A819JM97</accession>
<reference evidence="10" key="1">
    <citation type="submission" date="2021-02" db="EMBL/GenBank/DDBJ databases">
        <authorList>
            <person name="Nowell W R."/>
        </authorList>
    </citation>
    <scope>NUCLEOTIDE SEQUENCE</scope>
</reference>
<comment type="catalytic activity">
    <reaction evidence="8">
        <text>L-lysyl-[protein] + acetyl-CoA = N(6)-acetyl-L-lysyl-[protein] + CoA + H(+)</text>
        <dbReference type="Rhea" id="RHEA:45948"/>
        <dbReference type="Rhea" id="RHEA-COMP:9752"/>
        <dbReference type="Rhea" id="RHEA-COMP:10731"/>
        <dbReference type="ChEBI" id="CHEBI:15378"/>
        <dbReference type="ChEBI" id="CHEBI:29969"/>
        <dbReference type="ChEBI" id="CHEBI:57287"/>
        <dbReference type="ChEBI" id="CHEBI:57288"/>
        <dbReference type="ChEBI" id="CHEBI:61930"/>
        <dbReference type="EC" id="2.3.1.48"/>
    </reaction>
</comment>
<dbReference type="GO" id="GO:0031490">
    <property type="term" value="F:chromatin DNA binding"/>
    <property type="evidence" value="ECO:0007669"/>
    <property type="project" value="TreeGrafter"/>
</dbReference>
<evidence type="ECO:0000313" key="10">
    <source>
        <dbReference type="EMBL" id="CAF3935062.1"/>
    </source>
</evidence>